<reference evidence="1" key="3">
    <citation type="journal article" date="2017" name="Nature">
        <title>Genome sequence of the progenitor of the wheat D genome Aegilops tauschii.</title>
        <authorList>
            <person name="Luo M.C."/>
            <person name="Gu Y.Q."/>
            <person name="Puiu D."/>
            <person name="Wang H."/>
            <person name="Twardziok S.O."/>
            <person name="Deal K.R."/>
            <person name="Huo N."/>
            <person name="Zhu T."/>
            <person name="Wang L."/>
            <person name="Wang Y."/>
            <person name="McGuire P.E."/>
            <person name="Liu S."/>
            <person name="Long H."/>
            <person name="Ramasamy R.K."/>
            <person name="Rodriguez J.C."/>
            <person name="Van S.L."/>
            <person name="Yuan L."/>
            <person name="Wang Z."/>
            <person name="Xia Z."/>
            <person name="Xiao L."/>
            <person name="Anderson O.D."/>
            <person name="Ouyang S."/>
            <person name="Liang Y."/>
            <person name="Zimin A.V."/>
            <person name="Pertea G."/>
            <person name="Qi P."/>
            <person name="Bennetzen J.L."/>
            <person name="Dai X."/>
            <person name="Dawson M.W."/>
            <person name="Muller H.G."/>
            <person name="Kugler K."/>
            <person name="Rivarola-Duarte L."/>
            <person name="Spannagl M."/>
            <person name="Mayer K.F.X."/>
            <person name="Lu F.H."/>
            <person name="Bevan M.W."/>
            <person name="Leroy P."/>
            <person name="Li P."/>
            <person name="You F.M."/>
            <person name="Sun Q."/>
            <person name="Liu Z."/>
            <person name="Lyons E."/>
            <person name="Wicker T."/>
            <person name="Salzberg S.L."/>
            <person name="Devos K.M."/>
            <person name="Dvorak J."/>
        </authorList>
    </citation>
    <scope>NUCLEOTIDE SEQUENCE [LARGE SCALE GENOMIC DNA]</scope>
    <source>
        <strain evidence="1">cv. AL8/78</strain>
    </source>
</reference>
<sequence>MHVKIFWAPITFNVALKMYRNWARPKIACSVMCCNINGIIKKVGLDQLFRPNPRYIEQLFLR</sequence>
<reference evidence="2" key="1">
    <citation type="journal article" date="2014" name="Science">
        <title>Ancient hybridizations among the ancestral genomes of bread wheat.</title>
        <authorList>
            <consortium name="International Wheat Genome Sequencing Consortium,"/>
            <person name="Marcussen T."/>
            <person name="Sandve S.R."/>
            <person name="Heier L."/>
            <person name="Spannagl M."/>
            <person name="Pfeifer M."/>
            <person name="Jakobsen K.S."/>
            <person name="Wulff B.B."/>
            <person name="Steuernagel B."/>
            <person name="Mayer K.F."/>
            <person name="Olsen O.A."/>
        </authorList>
    </citation>
    <scope>NUCLEOTIDE SEQUENCE [LARGE SCALE GENOMIC DNA]</scope>
    <source>
        <strain evidence="2">cv. AL8/78</strain>
    </source>
</reference>
<dbReference type="Proteomes" id="UP000015105">
    <property type="component" value="Chromosome 1D"/>
</dbReference>
<organism evidence="1 2">
    <name type="scientific">Aegilops tauschii subsp. strangulata</name>
    <name type="common">Goatgrass</name>
    <dbReference type="NCBI Taxonomy" id="200361"/>
    <lineage>
        <taxon>Eukaryota</taxon>
        <taxon>Viridiplantae</taxon>
        <taxon>Streptophyta</taxon>
        <taxon>Embryophyta</taxon>
        <taxon>Tracheophyta</taxon>
        <taxon>Spermatophyta</taxon>
        <taxon>Magnoliopsida</taxon>
        <taxon>Liliopsida</taxon>
        <taxon>Poales</taxon>
        <taxon>Poaceae</taxon>
        <taxon>BOP clade</taxon>
        <taxon>Pooideae</taxon>
        <taxon>Triticodae</taxon>
        <taxon>Triticeae</taxon>
        <taxon>Triticinae</taxon>
        <taxon>Aegilops</taxon>
    </lineage>
</organism>
<evidence type="ECO:0000313" key="1">
    <source>
        <dbReference type="EnsemblPlants" id="AET1Gv20754100.6"/>
    </source>
</evidence>
<reference evidence="2" key="2">
    <citation type="journal article" date="2017" name="Nat. Plants">
        <title>The Aegilops tauschii genome reveals multiple impacts of transposons.</title>
        <authorList>
            <person name="Zhao G."/>
            <person name="Zou C."/>
            <person name="Li K."/>
            <person name="Wang K."/>
            <person name="Li T."/>
            <person name="Gao L."/>
            <person name="Zhang X."/>
            <person name="Wang H."/>
            <person name="Yang Z."/>
            <person name="Liu X."/>
            <person name="Jiang W."/>
            <person name="Mao L."/>
            <person name="Kong X."/>
            <person name="Jiao Y."/>
            <person name="Jia J."/>
        </authorList>
    </citation>
    <scope>NUCLEOTIDE SEQUENCE [LARGE SCALE GENOMIC DNA]</scope>
    <source>
        <strain evidence="2">cv. AL8/78</strain>
    </source>
</reference>
<evidence type="ECO:0000313" key="2">
    <source>
        <dbReference type="Proteomes" id="UP000015105"/>
    </source>
</evidence>
<proteinExistence type="predicted"/>
<dbReference type="Gramene" id="AET1Gv20754100.6">
    <property type="protein sequence ID" value="AET1Gv20754100.6"/>
    <property type="gene ID" value="AET1Gv20754100"/>
</dbReference>
<dbReference type="AlphaFoldDB" id="A0A452ZFW1"/>
<accession>A0A452ZFW1</accession>
<dbReference type="EnsemblPlants" id="AET1Gv20754100.6">
    <property type="protein sequence ID" value="AET1Gv20754100.6"/>
    <property type="gene ID" value="AET1Gv20754100"/>
</dbReference>
<reference evidence="1" key="4">
    <citation type="submission" date="2019-03" db="UniProtKB">
        <authorList>
            <consortium name="EnsemblPlants"/>
        </authorList>
    </citation>
    <scope>IDENTIFICATION</scope>
</reference>
<reference evidence="1" key="5">
    <citation type="journal article" date="2021" name="G3 (Bethesda)">
        <title>Aegilops tauschii genome assembly Aet v5.0 features greater sequence contiguity and improved annotation.</title>
        <authorList>
            <person name="Wang L."/>
            <person name="Zhu T."/>
            <person name="Rodriguez J.C."/>
            <person name="Deal K.R."/>
            <person name="Dubcovsky J."/>
            <person name="McGuire P.E."/>
            <person name="Lux T."/>
            <person name="Spannagl M."/>
            <person name="Mayer K.F.X."/>
            <person name="Baldrich P."/>
            <person name="Meyers B.C."/>
            <person name="Huo N."/>
            <person name="Gu Y.Q."/>
            <person name="Zhou H."/>
            <person name="Devos K.M."/>
            <person name="Bennetzen J.L."/>
            <person name="Unver T."/>
            <person name="Budak H."/>
            <person name="Gulick P.J."/>
            <person name="Galiba G."/>
            <person name="Kalapos B."/>
            <person name="Nelson D.R."/>
            <person name="Li P."/>
            <person name="You F.M."/>
            <person name="Luo M.C."/>
            <person name="Dvorak J."/>
        </authorList>
    </citation>
    <scope>NUCLEOTIDE SEQUENCE [LARGE SCALE GENOMIC DNA]</scope>
    <source>
        <strain evidence="1">cv. AL8/78</strain>
    </source>
</reference>
<name>A0A452ZFW1_AEGTS</name>
<protein>
    <submittedName>
        <fullName evidence="1">Uncharacterized protein</fullName>
    </submittedName>
</protein>
<keyword evidence="2" id="KW-1185">Reference proteome</keyword>